<dbReference type="EMBL" id="GBEZ01007088">
    <property type="protein sequence ID" value="JAC78344.1"/>
    <property type="molecule type" value="Transcribed_RNA"/>
</dbReference>
<feature type="compositionally biased region" description="Polar residues" evidence="1">
    <location>
        <begin position="63"/>
        <end position="72"/>
    </location>
</feature>
<dbReference type="InterPro" id="IPR038961">
    <property type="entry name" value="PRDA1"/>
</dbReference>
<accession>A0A061S5Q0</accession>
<name>A0A061S5Q0_9CHLO</name>
<reference evidence="2" key="1">
    <citation type="submission" date="2014-05" db="EMBL/GenBank/DDBJ databases">
        <title>The transcriptome of the halophilic microalga Tetraselmis sp. GSL018 isolated from the Great Salt Lake, Utah.</title>
        <authorList>
            <person name="Jinkerson R.E."/>
            <person name="D'Adamo S."/>
            <person name="Posewitz M.C."/>
        </authorList>
    </citation>
    <scope>NUCLEOTIDE SEQUENCE</scope>
    <source>
        <strain evidence="2">GSL018</strain>
    </source>
</reference>
<organism evidence="2">
    <name type="scientific">Tetraselmis sp. GSL018</name>
    <dbReference type="NCBI Taxonomy" id="582737"/>
    <lineage>
        <taxon>Eukaryota</taxon>
        <taxon>Viridiplantae</taxon>
        <taxon>Chlorophyta</taxon>
        <taxon>core chlorophytes</taxon>
        <taxon>Chlorodendrophyceae</taxon>
        <taxon>Chlorodendrales</taxon>
        <taxon>Chlorodendraceae</taxon>
        <taxon>Tetraselmis</taxon>
    </lineage>
</organism>
<proteinExistence type="predicted"/>
<feature type="region of interest" description="Disordered" evidence="1">
    <location>
        <begin position="54"/>
        <end position="77"/>
    </location>
</feature>
<gene>
    <name evidence="2" type="ORF">TSPGSL018_15362</name>
</gene>
<dbReference type="PANTHER" id="PTHR37262">
    <property type="entry name" value="PROTEIN PEP-RELATED DEVELOPMENT ARRESTED 1, CHLOROPLASTIC"/>
    <property type="match status" value="1"/>
</dbReference>
<protein>
    <submittedName>
        <fullName evidence="2">Uncharacterized protein</fullName>
    </submittedName>
</protein>
<dbReference type="PANTHER" id="PTHR37262:SF1">
    <property type="entry name" value="PROTEIN PEP-RELATED DEVELOPMENT ARRESTED 1, CHLOROPLASTIC"/>
    <property type="match status" value="1"/>
</dbReference>
<evidence type="ECO:0000313" key="2">
    <source>
        <dbReference type="EMBL" id="JAC78344.1"/>
    </source>
</evidence>
<evidence type="ECO:0000256" key="1">
    <source>
        <dbReference type="SAM" id="MobiDB-lite"/>
    </source>
</evidence>
<dbReference type="GO" id="GO:0042644">
    <property type="term" value="C:chloroplast nucleoid"/>
    <property type="evidence" value="ECO:0007669"/>
    <property type="project" value="InterPro"/>
</dbReference>
<dbReference type="GO" id="GO:0006355">
    <property type="term" value="P:regulation of DNA-templated transcription"/>
    <property type="evidence" value="ECO:0007669"/>
    <property type="project" value="InterPro"/>
</dbReference>
<dbReference type="AlphaFoldDB" id="A0A061S5Q0"/>
<sequence length="388" mass="43349">MLAASTSQLLGSGNRSHSLCQAFRRRCRTAIAILRLPPKGHFVLPRDFKACPGCDSPRRRSAIQMSSTNSGEAQREPSSFAKVQLATAADAIDRIVNKVMDEMIISESVAVLTGDESETKLDGAIRDVLVQEAESLDDTFLAMLMRYTKATKDNGQEQLAQVLARIYELTIEFVTSKMPPELRLLQQLSEEPDTAERDRVLRMAVSGEEGDLPGCDLETLARTSNRMVEDMEARQIVPDRTLLVRVCLVREETRKLAMELKGIDSPEVAKFSSVVPARVSHFIKELMPVNESSRRMALLEKVFRGDWEGAAPPAQETRKERINRAKFKNPDDEAPDVVRPGALLSALLRLQIGMEQDKEKLEANKKKLSRVAEIRHEAVHVMKKVAFG</sequence>